<protein>
    <recommendedName>
        <fullName evidence="7">Thiol:disulfide interchange protein</fullName>
    </recommendedName>
</protein>
<evidence type="ECO:0000259" key="9">
    <source>
        <dbReference type="Pfam" id="PF13098"/>
    </source>
</evidence>
<evidence type="ECO:0000313" key="11">
    <source>
        <dbReference type="Proteomes" id="UP000620139"/>
    </source>
</evidence>
<evidence type="ECO:0000256" key="1">
    <source>
        <dbReference type="ARBA" id="ARBA00004418"/>
    </source>
</evidence>
<keyword evidence="3 7" id="KW-0732">Signal</keyword>
<gene>
    <name evidence="10" type="ORF">I7X43_00090</name>
</gene>
<dbReference type="GO" id="GO:0042597">
    <property type="term" value="C:periplasmic space"/>
    <property type="evidence" value="ECO:0007669"/>
    <property type="project" value="UniProtKB-SubCell"/>
</dbReference>
<evidence type="ECO:0000256" key="5">
    <source>
        <dbReference type="ARBA" id="ARBA00023157"/>
    </source>
</evidence>
<comment type="subcellular location">
    <subcellularLocation>
        <location evidence="1 7">Periplasm</location>
    </subcellularLocation>
</comment>
<evidence type="ECO:0000256" key="6">
    <source>
        <dbReference type="ARBA" id="ARBA00023284"/>
    </source>
</evidence>
<evidence type="ECO:0000256" key="7">
    <source>
        <dbReference type="RuleBase" id="RU364038"/>
    </source>
</evidence>
<dbReference type="RefSeq" id="WP_198098855.1">
    <property type="nucleotide sequence ID" value="NZ_JAEDAL010000001.1"/>
</dbReference>
<dbReference type="Proteomes" id="UP000620139">
    <property type="component" value="Unassembled WGS sequence"/>
</dbReference>
<dbReference type="InterPro" id="IPR009094">
    <property type="entry name" value="DiS-bond_isomerase_DsbC/G_N_sf"/>
</dbReference>
<feature type="signal peptide" evidence="7">
    <location>
        <begin position="1"/>
        <end position="21"/>
    </location>
</feature>
<accession>A0A931IRB2</accession>
<dbReference type="PANTHER" id="PTHR35272">
    <property type="entry name" value="THIOL:DISULFIDE INTERCHANGE PROTEIN DSBC-RELATED"/>
    <property type="match status" value="1"/>
</dbReference>
<comment type="function">
    <text evidence="7">Required for disulfide bond formation in some periplasmic proteins. Acts by transferring its disulfide bond to other proteins and is reduced in the process.</text>
</comment>
<dbReference type="Gene3D" id="3.10.450.70">
    <property type="entry name" value="Disulphide bond isomerase, DsbC/G, N-terminal"/>
    <property type="match status" value="1"/>
</dbReference>
<evidence type="ECO:0000256" key="4">
    <source>
        <dbReference type="ARBA" id="ARBA00022764"/>
    </source>
</evidence>
<evidence type="ECO:0000256" key="3">
    <source>
        <dbReference type="ARBA" id="ARBA00022729"/>
    </source>
</evidence>
<comment type="caution">
    <text evidence="10">The sequence shown here is derived from an EMBL/GenBank/DDBJ whole genome shotgun (WGS) entry which is preliminary data.</text>
</comment>
<organism evidence="10 11">
    <name type="scientific">Inhella gelatinilytica</name>
    <dbReference type="NCBI Taxonomy" id="2795030"/>
    <lineage>
        <taxon>Bacteria</taxon>
        <taxon>Pseudomonadati</taxon>
        <taxon>Pseudomonadota</taxon>
        <taxon>Betaproteobacteria</taxon>
        <taxon>Burkholderiales</taxon>
        <taxon>Sphaerotilaceae</taxon>
        <taxon>Inhella</taxon>
    </lineage>
</organism>
<dbReference type="EMBL" id="JAEDAL010000001">
    <property type="protein sequence ID" value="MBH9551230.1"/>
    <property type="molecule type" value="Genomic_DNA"/>
</dbReference>
<feature type="domain" description="Disulphide bond isomerase DsbC/G N-terminal" evidence="8">
    <location>
        <begin position="18"/>
        <end position="87"/>
    </location>
</feature>
<dbReference type="Gene3D" id="3.40.30.10">
    <property type="entry name" value="Glutaredoxin"/>
    <property type="match status" value="1"/>
</dbReference>
<dbReference type="AlphaFoldDB" id="A0A931IRB2"/>
<feature type="domain" description="Thioredoxin-like fold" evidence="9">
    <location>
        <begin position="111"/>
        <end position="231"/>
    </location>
</feature>
<keyword evidence="6 7" id="KW-0676">Redox-active center</keyword>
<keyword evidence="4 7" id="KW-0574">Periplasm</keyword>
<name>A0A931IRB2_9BURK</name>
<dbReference type="SUPFAM" id="SSF52833">
    <property type="entry name" value="Thioredoxin-like"/>
    <property type="match status" value="1"/>
</dbReference>
<dbReference type="InterPro" id="IPR012336">
    <property type="entry name" value="Thioredoxin-like_fold"/>
</dbReference>
<dbReference type="InterPro" id="IPR036249">
    <property type="entry name" value="Thioredoxin-like_sf"/>
</dbReference>
<dbReference type="CDD" id="cd03020">
    <property type="entry name" value="DsbA_DsbC_DsbG"/>
    <property type="match status" value="1"/>
</dbReference>
<evidence type="ECO:0000259" key="8">
    <source>
        <dbReference type="Pfam" id="PF10411"/>
    </source>
</evidence>
<feature type="chain" id="PRO_5038166170" description="Thiol:disulfide interchange protein" evidence="7">
    <location>
        <begin position="22"/>
        <end position="241"/>
    </location>
</feature>
<dbReference type="Pfam" id="PF13098">
    <property type="entry name" value="Thioredoxin_2"/>
    <property type="match status" value="1"/>
</dbReference>
<evidence type="ECO:0000313" key="10">
    <source>
        <dbReference type="EMBL" id="MBH9551230.1"/>
    </source>
</evidence>
<dbReference type="SUPFAM" id="SSF54423">
    <property type="entry name" value="DsbC/DsbG N-terminal domain-like"/>
    <property type="match status" value="1"/>
</dbReference>
<keyword evidence="5" id="KW-1015">Disulfide bond</keyword>
<dbReference type="InterPro" id="IPR033954">
    <property type="entry name" value="DiS-bond_Isoase_DsbC/G"/>
</dbReference>
<keyword evidence="11" id="KW-1185">Reference proteome</keyword>
<comment type="similarity">
    <text evidence="2 7">Belongs to the thioredoxin family. DsbC subfamily.</text>
</comment>
<dbReference type="PANTHER" id="PTHR35272:SF3">
    <property type="entry name" value="THIOL:DISULFIDE INTERCHANGE PROTEIN DSBC"/>
    <property type="match status" value="1"/>
</dbReference>
<dbReference type="Pfam" id="PF10411">
    <property type="entry name" value="DsbC_N"/>
    <property type="match status" value="1"/>
</dbReference>
<reference evidence="10" key="1">
    <citation type="submission" date="2020-12" db="EMBL/GenBank/DDBJ databases">
        <title>The genome sequence of Inhella sp. 4Y17.</title>
        <authorList>
            <person name="Liu Y."/>
        </authorList>
    </citation>
    <scope>NUCLEOTIDE SEQUENCE</scope>
    <source>
        <strain evidence="10">4Y10</strain>
    </source>
</reference>
<proteinExistence type="inferred from homology"/>
<sequence>MKWWFKALMGVMVAVSGAAQANEAVIRKALAERLPSHFPAIDEVRPSVIPGLFEVRFGNEIRYTDAKGEYLFEGDLIDLKTRKSLTQERVEKLTAVAFDSLPFKDALVWKRGNGKQRIAVFADPNCGYCKRFERTLQDLKDVTVYTFLIPILGADSRDKSRNIWCAKNNVDSWLGWMLNNKNPERVMASCDEGAIERNLAFARRHAIHGTPAVIFEDGTRTPGALPLEALVERITKAEKRS</sequence>
<dbReference type="InterPro" id="IPR018950">
    <property type="entry name" value="DiS-bond_isomerase_DsbC/G_N"/>
</dbReference>
<dbReference type="InterPro" id="IPR051470">
    <property type="entry name" value="Thiol:disulfide_interchange"/>
</dbReference>
<evidence type="ECO:0000256" key="2">
    <source>
        <dbReference type="ARBA" id="ARBA00009813"/>
    </source>
</evidence>